<dbReference type="PANTHER" id="PTHR33219">
    <property type="entry name" value="YLMG HOMOLOG PROTEIN 2, CHLOROPLASTIC"/>
    <property type="match status" value="1"/>
</dbReference>
<dbReference type="Pfam" id="PF02325">
    <property type="entry name" value="CCB3_YggT"/>
    <property type="match status" value="1"/>
</dbReference>
<proteinExistence type="inferred from homology"/>
<keyword evidence="2" id="KW-0812">Transmembrane</keyword>
<feature type="transmembrane region" description="Helical" evidence="2">
    <location>
        <begin position="7"/>
        <end position="28"/>
    </location>
</feature>
<evidence type="ECO:0000313" key="4">
    <source>
        <dbReference type="Proteomes" id="UP000256329"/>
    </source>
</evidence>
<dbReference type="PANTHER" id="PTHR33219:SF14">
    <property type="entry name" value="PROTEIN COFACTOR ASSEMBLY OF COMPLEX C SUBUNIT B CCB3, CHLOROPLASTIC-RELATED"/>
    <property type="match status" value="1"/>
</dbReference>
<dbReference type="Proteomes" id="UP000256329">
    <property type="component" value="Unassembled WGS sequence"/>
</dbReference>
<dbReference type="OrthoDB" id="283553at2"/>
<protein>
    <submittedName>
        <fullName evidence="3">YggT family protein</fullName>
    </submittedName>
</protein>
<name>A0A3D8P3U7_9THEO</name>
<organism evidence="3 4">
    <name type="scientific">Ammonifex thiophilus</name>
    <dbReference type="NCBI Taxonomy" id="444093"/>
    <lineage>
        <taxon>Bacteria</taxon>
        <taxon>Bacillati</taxon>
        <taxon>Bacillota</taxon>
        <taxon>Clostridia</taxon>
        <taxon>Thermoanaerobacterales</taxon>
        <taxon>Thermoanaerobacteraceae</taxon>
        <taxon>Ammonifex</taxon>
    </lineage>
</organism>
<evidence type="ECO:0000313" key="3">
    <source>
        <dbReference type="EMBL" id="RDV83559.1"/>
    </source>
</evidence>
<dbReference type="InterPro" id="IPR003425">
    <property type="entry name" value="CCB3/YggT"/>
</dbReference>
<accession>A0A3D8P3U7</accession>
<comment type="similarity">
    <text evidence="1">Belongs to the YggT family.</text>
</comment>
<comment type="caution">
    <text evidence="3">The sequence shown here is derived from an EMBL/GenBank/DDBJ whole genome shotgun (WGS) entry which is preliminary data.</text>
</comment>
<keyword evidence="2" id="KW-0472">Membrane</keyword>
<dbReference type="RefSeq" id="WP_115792319.1">
    <property type="nucleotide sequence ID" value="NZ_QSLN01000004.1"/>
</dbReference>
<feature type="transmembrane region" description="Helical" evidence="2">
    <location>
        <begin position="54"/>
        <end position="75"/>
    </location>
</feature>
<reference evidence="3 4" key="1">
    <citation type="submission" date="2018-08" db="EMBL/GenBank/DDBJ databases">
        <title>Form III RuBisCO-mediated autotrophy in Thermodesulfobium bacteria.</title>
        <authorList>
            <person name="Toshchakov S.V."/>
            <person name="Kublanov I.V."/>
            <person name="Frolov E."/>
            <person name="Bonch-Osmolovskaya E.A."/>
            <person name="Tourova T.P."/>
            <person name="Chernych N.A."/>
            <person name="Lebedinsky A.V."/>
        </authorList>
    </citation>
    <scope>NUCLEOTIDE SEQUENCE [LARGE SCALE GENOMIC DNA]</scope>
    <source>
        <strain evidence="3 4">SR</strain>
    </source>
</reference>
<dbReference type="AlphaFoldDB" id="A0A3D8P3U7"/>
<evidence type="ECO:0000256" key="2">
    <source>
        <dbReference type="SAM" id="Phobius"/>
    </source>
</evidence>
<evidence type="ECO:0000256" key="1">
    <source>
        <dbReference type="ARBA" id="ARBA00010894"/>
    </source>
</evidence>
<dbReference type="GO" id="GO:0016020">
    <property type="term" value="C:membrane"/>
    <property type="evidence" value="ECO:0007669"/>
    <property type="project" value="InterPro"/>
</dbReference>
<gene>
    <name evidence="3" type="ORF">DXX99_04475</name>
</gene>
<keyword evidence="4" id="KW-1185">Reference proteome</keyword>
<dbReference type="EMBL" id="QSLN01000004">
    <property type="protein sequence ID" value="RDV83559.1"/>
    <property type="molecule type" value="Genomic_DNA"/>
</dbReference>
<keyword evidence="2" id="KW-1133">Transmembrane helix</keyword>
<sequence length="85" mass="10190">MSWLAYILRVAFDVYFWLIIVRVLLSWIPHNPRNPVIRFIYDLTEPYLYLFRRLIPPIGMFDLSPILALFVLHLIKMFLLRLVGG</sequence>